<dbReference type="InterPro" id="IPR003692">
    <property type="entry name" value="Hydantoinase_B"/>
</dbReference>
<protein>
    <submittedName>
        <fullName evidence="2">Hydantoinase B/oxoprolinase family protein</fullName>
    </submittedName>
</protein>
<organism evidence="2 3">
    <name type="scientific">Novosphingobium pokkalii</name>
    <dbReference type="NCBI Taxonomy" id="1770194"/>
    <lineage>
        <taxon>Bacteria</taxon>
        <taxon>Pseudomonadati</taxon>
        <taxon>Pseudomonadota</taxon>
        <taxon>Alphaproteobacteria</taxon>
        <taxon>Sphingomonadales</taxon>
        <taxon>Sphingomonadaceae</taxon>
        <taxon>Novosphingobium</taxon>
    </lineage>
</organism>
<comment type="caution">
    <text evidence="2">The sequence shown here is derived from an EMBL/GenBank/DDBJ whole genome shotgun (WGS) entry which is preliminary data.</text>
</comment>
<evidence type="ECO:0000313" key="2">
    <source>
        <dbReference type="EMBL" id="MFC3672479.1"/>
    </source>
</evidence>
<name>A0ABV7V500_9SPHN</name>
<dbReference type="Pfam" id="PF02538">
    <property type="entry name" value="Hydantoinase_B"/>
    <property type="match status" value="1"/>
</dbReference>
<evidence type="ECO:0000259" key="1">
    <source>
        <dbReference type="Pfam" id="PF02538"/>
    </source>
</evidence>
<dbReference type="Proteomes" id="UP001595683">
    <property type="component" value="Unassembled WGS sequence"/>
</dbReference>
<dbReference type="InterPro" id="IPR045079">
    <property type="entry name" value="Oxoprolinase-like"/>
</dbReference>
<gene>
    <name evidence="2" type="ORF">ACFOOT_13730</name>
</gene>
<dbReference type="EMBL" id="JBHRYE010000022">
    <property type="protein sequence ID" value="MFC3672479.1"/>
    <property type="molecule type" value="Genomic_DNA"/>
</dbReference>
<proteinExistence type="predicted"/>
<accession>A0ABV7V500</accession>
<keyword evidence="3" id="KW-1185">Reference proteome</keyword>
<reference evidence="3" key="1">
    <citation type="journal article" date="2019" name="Int. J. Syst. Evol. Microbiol.">
        <title>The Global Catalogue of Microorganisms (GCM) 10K type strain sequencing project: providing services to taxonomists for standard genome sequencing and annotation.</title>
        <authorList>
            <consortium name="The Broad Institute Genomics Platform"/>
            <consortium name="The Broad Institute Genome Sequencing Center for Infectious Disease"/>
            <person name="Wu L."/>
            <person name="Ma J."/>
        </authorList>
    </citation>
    <scope>NUCLEOTIDE SEQUENCE [LARGE SCALE GENOMIC DNA]</scope>
    <source>
        <strain evidence="3">KCTC 42224</strain>
    </source>
</reference>
<feature type="domain" description="Hydantoinase B/oxoprolinase" evidence="1">
    <location>
        <begin position="9"/>
        <end position="522"/>
    </location>
</feature>
<dbReference type="PANTHER" id="PTHR11365:SF23">
    <property type="entry name" value="HYPOTHETICAL 5-OXOPROLINASE (EUROFUNG)-RELATED"/>
    <property type="match status" value="1"/>
</dbReference>
<evidence type="ECO:0000313" key="3">
    <source>
        <dbReference type="Proteomes" id="UP001595683"/>
    </source>
</evidence>
<dbReference type="RefSeq" id="WP_191323550.1">
    <property type="nucleotide sequence ID" value="NZ_BMZP01000004.1"/>
</dbReference>
<dbReference type="PANTHER" id="PTHR11365">
    <property type="entry name" value="5-OXOPROLINASE RELATED"/>
    <property type="match status" value="1"/>
</dbReference>
<sequence>MSNALSQLRHQVIWTRLIAIVEEQAQTLMRTAFSTTVRDAGDLSAALFDLEGRLIAEAVTGTPGHVNSMAAGVRHFIDRFPLDTMEPGDHFITNDPWLTAGHLHDVTVVSPAFHQGRIVGLFGVCCHQVDIGGLGQGPDGRSIYEEGIQIPLMKLASRSELNEQLLEIVCQNVRTPLQVRGDILSYVTSNNAAIRRLAAMLGEFGMDDLQDVADTIVTQSLEATRAEIARLPQGSWSSSLTIDGYDAPVTLRATLTIDGKRVKVDYAGSDACLPRGINVVLNYARAYTVFALRCVISPEVPNNHGALLPYEVDAPEGSILNVQRPWPVAARHIVGQMLPDLVFGCLSQAIPDRVPVEGSSCLWSVQLRGRHPESEQGTPGDLFDTIFFNSGGSGARPGQDGLDGTAFPSGVRAMPVEVTEHGAPIVIWRKELLTDSGGAGALRGGLGQRVEVAMRDGSGFEVLAMFERVDHAARGRDGGADGSLGQVRLTDGTVLRGKGRQEIPAGQRLVLDVPGGAGLGDPHARRPEALAADLAEGFVSEQAAQTIYARG</sequence>